<evidence type="ECO:0000256" key="1">
    <source>
        <dbReference type="ARBA" id="ARBA00004477"/>
    </source>
</evidence>
<dbReference type="EC" id="2.3.1.-" evidence="11"/>
<dbReference type="Proteomes" id="UP001431783">
    <property type="component" value="Unassembled WGS sequence"/>
</dbReference>
<keyword evidence="5 11" id="KW-0812">Transmembrane</keyword>
<name>A0AAW1ULX7_9CUCU</name>
<dbReference type="Pfam" id="PF03982">
    <property type="entry name" value="DAGAT"/>
    <property type="match status" value="1"/>
</dbReference>
<dbReference type="CDD" id="cd07987">
    <property type="entry name" value="LPLAT_MGAT-like"/>
    <property type="match status" value="1"/>
</dbReference>
<dbReference type="PANTHER" id="PTHR12317">
    <property type="entry name" value="DIACYLGLYCEROL O-ACYLTRANSFERASE"/>
    <property type="match status" value="1"/>
</dbReference>
<evidence type="ECO:0000313" key="13">
    <source>
        <dbReference type="Proteomes" id="UP001431783"/>
    </source>
</evidence>
<keyword evidence="13" id="KW-1185">Reference proteome</keyword>
<evidence type="ECO:0000256" key="8">
    <source>
        <dbReference type="ARBA" id="ARBA00023098"/>
    </source>
</evidence>
<evidence type="ECO:0000256" key="11">
    <source>
        <dbReference type="RuleBase" id="RU367023"/>
    </source>
</evidence>
<proteinExistence type="inferred from homology"/>
<evidence type="ECO:0000256" key="4">
    <source>
        <dbReference type="ARBA" id="ARBA00022679"/>
    </source>
</evidence>
<organism evidence="12 13">
    <name type="scientific">Henosepilachna vigintioctopunctata</name>
    <dbReference type="NCBI Taxonomy" id="420089"/>
    <lineage>
        <taxon>Eukaryota</taxon>
        <taxon>Metazoa</taxon>
        <taxon>Ecdysozoa</taxon>
        <taxon>Arthropoda</taxon>
        <taxon>Hexapoda</taxon>
        <taxon>Insecta</taxon>
        <taxon>Pterygota</taxon>
        <taxon>Neoptera</taxon>
        <taxon>Endopterygota</taxon>
        <taxon>Coleoptera</taxon>
        <taxon>Polyphaga</taxon>
        <taxon>Cucujiformia</taxon>
        <taxon>Coccinelloidea</taxon>
        <taxon>Coccinellidae</taxon>
        <taxon>Epilachninae</taxon>
        <taxon>Epilachnini</taxon>
        <taxon>Henosepilachna</taxon>
    </lineage>
</organism>
<dbReference type="AlphaFoldDB" id="A0AAW1ULX7"/>
<keyword evidence="4 11" id="KW-0808">Transferase</keyword>
<evidence type="ECO:0000256" key="5">
    <source>
        <dbReference type="ARBA" id="ARBA00022692"/>
    </source>
</evidence>
<comment type="similarity">
    <text evidence="2 11">Belongs to the diacylglycerol acyltransferase family.</text>
</comment>
<keyword evidence="7 11" id="KW-1133">Transmembrane helix</keyword>
<evidence type="ECO:0000256" key="7">
    <source>
        <dbReference type="ARBA" id="ARBA00022989"/>
    </source>
</evidence>
<comment type="caution">
    <text evidence="12">The sequence shown here is derived from an EMBL/GenBank/DDBJ whole genome shotgun (WGS) entry which is preliminary data.</text>
</comment>
<keyword evidence="9 11" id="KW-0472">Membrane</keyword>
<dbReference type="InterPro" id="IPR007130">
    <property type="entry name" value="DAGAT"/>
</dbReference>
<feature type="transmembrane region" description="Helical" evidence="11">
    <location>
        <begin position="21"/>
        <end position="45"/>
    </location>
</feature>
<dbReference type="EMBL" id="JARQZJ010000093">
    <property type="protein sequence ID" value="KAK9884502.1"/>
    <property type="molecule type" value="Genomic_DNA"/>
</dbReference>
<comment type="caution">
    <text evidence="11">Lacks conserved residue(s) required for the propagation of feature annotation.</text>
</comment>
<evidence type="ECO:0000256" key="2">
    <source>
        <dbReference type="ARBA" id="ARBA00005420"/>
    </source>
</evidence>
<reference evidence="12 13" key="1">
    <citation type="submission" date="2023-03" db="EMBL/GenBank/DDBJ databases">
        <title>Genome insight into feeding habits of ladybird beetles.</title>
        <authorList>
            <person name="Li H.-S."/>
            <person name="Huang Y.-H."/>
            <person name="Pang H."/>
        </authorList>
    </citation>
    <scope>NUCLEOTIDE SEQUENCE [LARGE SCALE GENOMIC DNA]</scope>
    <source>
        <strain evidence="12">SYSU_2023b</strain>
        <tissue evidence="12">Whole body</tissue>
    </source>
</reference>
<evidence type="ECO:0000256" key="9">
    <source>
        <dbReference type="ARBA" id="ARBA00023136"/>
    </source>
</evidence>
<evidence type="ECO:0000256" key="10">
    <source>
        <dbReference type="ARBA" id="ARBA00023315"/>
    </source>
</evidence>
<keyword evidence="10" id="KW-0012">Acyltransferase</keyword>
<evidence type="ECO:0000256" key="6">
    <source>
        <dbReference type="ARBA" id="ARBA00022824"/>
    </source>
</evidence>
<dbReference type="GO" id="GO:0019432">
    <property type="term" value="P:triglyceride biosynthetic process"/>
    <property type="evidence" value="ECO:0007669"/>
    <property type="project" value="TreeGrafter"/>
</dbReference>
<sequence>MAKLRVEFAPLTLPIRRRVQTLTAAAWFVTMAYGGMISIILTLYLVFGTKYWWITISYMIWIFLDRYTSETGGRRNNWVQSMELWQYFKNYFPIRLHRLPWIQLSPKKNYLFCCFPHGMLPTGTFSVFSTKQGEFSDYFPGLKPYGCAMAQHFHIPFFREIVLSLGGCSPSENSLNYLLSKEEGGNAVALLVGGSTEAYYCKPRQYKLVLKNRKGFVRIALTNGSPLVPVFSFGETDLFNQINKGDESFVRKCQEILKKLFGISPIIPLGRGLLQYSFGLVPHRRPVNVVVGQPIPVEKTENPTQTQIDDLHKMFVDSLINLFETQKHNYIKDADDIHIELL</sequence>
<dbReference type="GO" id="GO:0004144">
    <property type="term" value="F:diacylglycerol O-acyltransferase activity"/>
    <property type="evidence" value="ECO:0007669"/>
    <property type="project" value="TreeGrafter"/>
</dbReference>
<dbReference type="GO" id="GO:0005789">
    <property type="term" value="C:endoplasmic reticulum membrane"/>
    <property type="evidence" value="ECO:0007669"/>
    <property type="project" value="UniProtKB-SubCell"/>
</dbReference>
<protein>
    <recommendedName>
        <fullName evidence="11">Acyltransferase</fullName>
        <ecNumber evidence="11">2.3.1.-</ecNumber>
    </recommendedName>
</protein>
<gene>
    <name evidence="12" type="ORF">WA026_007343</name>
</gene>
<evidence type="ECO:0000313" key="12">
    <source>
        <dbReference type="EMBL" id="KAK9884502.1"/>
    </source>
</evidence>
<comment type="subcellular location">
    <subcellularLocation>
        <location evidence="1 11">Endoplasmic reticulum membrane</location>
        <topology evidence="1 11">Multi-pass membrane protein</topology>
    </subcellularLocation>
</comment>
<dbReference type="PANTHER" id="PTHR12317:SF79">
    <property type="entry name" value="ACYLTRANSFERASE"/>
    <property type="match status" value="1"/>
</dbReference>
<accession>A0AAW1ULX7</accession>
<keyword evidence="8" id="KW-0443">Lipid metabolism</keyword>
<evidence type="ECO:0000256" key="3">
    <source>
        <dbReference type="ARBA" id="ARBA00022516"/>
    </source>
</evidence>
<keyword evidence="6 11" id="KW-0256">Endoplasmic reticulum</keyword>
<keyword evidence="3" id="KW-0444">Lipid biosynthesis</keyword>